<dbReference type="InterPro" id="IPR001387">
    <property type="entry name" value="Cro/C1-type_HTH"/>
</dbReference>
<dbReference type="InterPro" id="IPR010982">
    <property type="entry name" value="Lambda_DNA-bd_dom_sf"/>
</dbReference>
<name>A0ABN2L169_9MICO</name>
<dbReference type="PROSITE" id="PS50943">
    <property type="entry name" value="HTH_CROC1"/>
    <property type="match status" value="1"/>
</dbReference>
<dbReference type="Gene3D" id="1.10.260.40">
    <property type="entry name" value="lambda repressor-like DNA-binding domains"/>
    <property type="match status" value="1"/>
</dbReference>
<feature type="domain" description="HTH cro/C1-type" evidence="1">
    <location>
        <begin position="19"/>
        <end position="82"/>
    </location>
</feature>
<dbReference type="SMART" id="SM00530">
    <property type="entry name" value="HTH_XRE"/>
    <property type="match status" value="1"/>
</dbReference>
<gene>
    <name evidence="2" type="ORF">GCM10009810_31730</name>
</gene>
<organism evidence="2 3">
    <name type="scientific">Nostocoides vanveenii</name>
    <dbReference type="NCBI Taxonomy" id="330835"/>
    <lineage>
        <taxon>Bacteria</taxon>
        <taxon>Bacillati</taxon>
        <taxon>Actinomycetota</taxon>
        <taxon>Actinomycetes</taxon>
        <taxon>Micrococcales</taxon>
        <taxon>Intrasporangiaceae</taxon>
        <taxon>Nostocoides</taxon>
    </lineage>
</organism>
<protein>
    <recommendedName>
        <fullName evidence="1">HTH cro/C1-type domain-containing protein</fullName>
    </recommendedName>
</protein>
<reference evidence="2 3" key="1">
    <citation type="journal article" date="2019" name="Int. J. Syst. Evol. Microbiol.">
        <title>The Global Catalogue of Microorganisms (GCM) 10K type strain sequencing project: providing services to taxonomists for standard genome sequencing and annotation.</title>
        <authorList>
            <consortium name="The Broad Institute Genomics Platform"/>
            <consortium name="The Broad Institute Genome Sequencing Center for Infectious Disease"/>
            <person name="Wu L."/>
            <person name="Ma J."/>
        </authorList>
    </citation>
    <scope>NUCLEOTIDE SEQUENCE [LARGE SCALE GENOMIC DNA]</scope>
    <source>
        <strain evidence="2 3">JCM 15591</strain>
    </source>
</reference>
<dbReference type="CDD" id="cd00093">
    <property type="entry name" value="HTH_XRE"/>
    <property type="match status" value="1"/>
</dbReference>
<evidence type="ECO:0000313" key="3">
    <source>
        <dbReference type="Proteomes" id="UP001501475"/>
    </source>
</evidence>
<dbReference type="EMBL" id="BAAAPN010000089">
    <property type="protein sequence ID" value="GAA1771831.1"/>
    <property type="molecule type" value="Genomic_DNA"/>
</dbReference>
<comment type="caution">
    <text evidence="2">The sequence shown here is derived from an EMBL/GenBank/DDBJ whole genome shotgun (WGS) entry which is preliminary data.</text>
</comment>
<accession>A0ABN2L169</accession>
<keyword evidence="3" id="KW-1185">Reference proteome</keyword>
<proteinExistence type="predicted"/>
<evidence type="ECO:0000259" key="1">
    <source>
        <dbReference type="PROSITE" id="PS50943"/>
    </source>
</evidence>
<evidence type="ECO:0000313" key="2">
    <source>
        <dbReference type="EMBL" id="GAA1771831.1"/>
    </source>
</evidence>
<sequence length="147" mass="15522">MPDDDSIDPADLPSESKLLKDAYRASGLTVAELADATGLSAGTLHVAMRGFRYRDGQPRVAVPPDATLVKLASILRVSSADLRAHGRDRAADLLDEVGSDQPAPVFERDLEAQAAAAGRAALARQVLAAFSTEDLRAELARRESADG</sequence>
<dbReference type="RefSeq" id="WP_344067959.1">
    <property type="nucleotide sequence ID" value="NZ_BAAAPN010000089.1"/>
</dbReference>
<dbReference type="SUPFAM" id="SSF47413">
    <property type="entry name" value="lambda repressor-like DNA-binding domains"/>
    <property type="match status" value="1"/>
</dbReference>
<dbReference type="Proteomes" id="UP001501475">
    <property type="component" value="Unassembled WGS sequence"/>
</dbReference>